<proteinExistence type="predicted"/>
<evidence type="ECO:0000313" key="2">
    <source>
        <dbReference type="Proteomes" id="UP000765509"/>
    </source>
</evidence>
<protein>
    <submittedName>
        <fullName evidence="1">Uncharacterized protein</fullName>
    </submittedName>
</protein>
<dbReference type="Proteomes" id="UP000765509">
    <property type="component" value="Unassembled WGS sequence"/>
</dbReference>
<name>A0A9Q3Q4K9_9BASI</name>
<gene>
    <name evidence="1" type="ORF">O181_123835</name>
</gene>
<keyword evidence="2" id="KW-1185">Reference proteome</keyword>
<reference evidence="1" key="1">
    <citation type="submission" date="2021-03" db="EMBL/GenBank/DDBJ databases">
        <title>Draft genome sequence of rust myrtle Austropuccinia psidii MF-1, a brazilian biotype.</title>
        <authorList>
            <person name="Quecine M.C."/>
            <person name="Pachon D.M.R."/>
            <person name="Bonatelli M.L."/>
            <person name="Correr F.H."/>
            <person name="Franceschini L.M."/>
            <person name="Leite T.F."/>
            <person name="Margarido G.R.A."/>
            <person name="Almeida C.A."/>
            <person name="Ferrarezi J.A."/>
            <person name="Labate C.A."/>
        </authorList>
    </citation>
    <scope>NUCLEOTIDE SEQUENCE</scope>
    <source>
        <strain evidence="1">MF-1</strain>
    </source>
</reference>
<accession>A0A9Q3Q4K9</accession>
<dbReference type="AlphaFoldDB" id="A0A9Q3Q4K9"/>
<dbReference type="EMBL" id="AVOT02116993">
    <property type="protein sequence ID" value="MBW0584120.1"/>
    <property type="molecule type" value="Genomic_DNA"/>
</dbReference>
<sequence>MSFVLVPSLPKANLVQSALSYFNHNDPVSSPVHVNGLGGPTFDDIASIFGNPVPPTVNTPSAPSPGFLAPPPYEPHIIPLSPPAFQLQRKQHFNQV</sequence>
<comment type="caution">
    <text evidence="1">The sequence shown here is derived from an EMBL/GenBank/DDBJ whole genome shotgun (WGS) entry which is preliminary data.</text>
</comment>
<evidence type="ECO:0000313" key="1">
    <source>
        <dbReference type="EMBL" id="MBW0584120.1"/>
    </source>
</evidence>
<organism evidence="1 2">
    <name type="scientific">Austropuccinia psidii MF-1</name>
    <dbReference type="NCBI Taxonomy" id="1389203"/>
    <lineage>
        <taxon>Eukaryota</taxon>
        <taxon>Fungi</taxon>
        <taxon>Dikarya</taxon>
        <taxon>Basidiomycota</taxon>
        <taxon>Pucciniomycotina</taxon>
        <taxon>Pucciniomycetes</taxon>
        <taxon>Pucciniales</taxon>
        <taxon>Sphaerophragmiaceae</taxon>
        <taxon>Austropuccinia</taxon>
    </lineage>
</organism>